<accession>M7ZN60</accession>
<reference evidence="1" key="1">
    <citation type="journal article" date="2013" name="Nature">
        <title>Draft genome of the wheat A-genome progenitor Triticum urartu.</title>
        <authorList>
            <person name="Ling H.Q."/>
            <person name="Zhao S."/>
            <person name="Liu D."/>
            <person name="Wang J."/>
            <person name="Sun H."/>
            <person name="Zhang C."/>
            <person name="Fan H."/>
            <person name="Li D."/>
            <person name="Dong L."/>
            <person name="Tao Y."/>
            <person name="Gao C."/>
            <person name="Wu H."/>
            <person name="Li Y."/>
            <person name="Cui Y."/>
            <person name="Guo X."/>
            <person name="Zheng S."/>
            <person name="Wang B."/>
            <person name="Yu K."/>
            <person name="Liang Q."/>
            <person name="Yang W."/>
            <person name="Lou X."/>
            <person name="Chen J."/>
            <person name="Feng M."/>
            <person name="Jian J."/>
            <person name="Zhang X."/>
            <person name="Luo G."/>
            <person name="Jiang Y."/>
            <person name="Liu J."/>
            <person name="Wang Z."/>
            <person name="Sha Y."/>
            <person name="Zhang B."/>
            <person name="Wu H."/>
            <person name="Tang D."/>
            <person name="Shen Q."/>
            <person name="Xue P."/>
            <person name="Zou S."/>
            <person name="Wang X."/>
            <person name="Liu X."/>
            <person name="Wang F."/>
            <person name="Yang Y."/>
            <person name="An X."/>
            <person name="Dong Z."/>
            <person name="Zhang K."/>
            <person name="Zhang X."/>
            <person name="Luo M.C."/>
            <person name="Dvorak J."/>
            <person name="Tong Y."/>
            <person name="Wang J."/>
            <person name="Yang H."/>
            <person name="Li Z."/>
            <person name="Wang D."/>
            <person name="Zhang A."/>
            <person name="Wang J."/>
        </authorList>
    </citation>
    <scope>NUCLEOTIDE SEQUENCE</scope>
</reference>
<name>M7ZN60_TRIUA</name>
<organism evidence="1">
    <name type="scientific">Triticum urartu</name>
    <name type="common">Red wild einkorn</name>
    <name type="synonym">Crithodium urartu</name>
    <dbReference type="NCBI Taxonomy" id="4572"/>
    <lineage>
        <taxon>Eukaryota</taxon>
        <taxon>Viridiplantae</taxon>
        <taxon>Streptophyta</taxon>
        <taxon>Embryophyta</taxon>
        <taxon>Tracheophyta</taxon>
        <taxon>Spermatophyta</taxon>
        <taxon>Magnoliopsida</taxon>
        <taxon>Liliopsida</taxon>
        <taxon>Poales</taxon>
        <taxon>Poaceae</taxon>
        <taxon>BOP clade</taxon>
        <taxon>Pooideae</taxon>
        <taxon>Triticodae</taxon>
        <taxon>Triticeae</taxon>
        <taxon>Triticinae</taxon>
        <taxon>Triticum</taxon>
    </lineage>
</organism>
<dbReference type="AlphaFoldDB" id="M7ZN60"/>
<proteinExistence type="predicted"/>
<gene>
    <name evidence="1" type="ORF">TRIUR3_32809</name>
</gene>
<evidence type="ECO:0000313" key="1">
    <source>
        <dbReference type="EMBL" id="EMS64673.1"/>
    </source>
</evidence>
<sequence>MPSVKPPEWDAMSAKEQLLWYLERLCAQADEMCSALGIARVGDPPMVTSLVDLAASTTTDASPAPVPDVSSSTTKSMEVLEVICDASTAFIVRAPINCSVDGSTQVSTVVSLKEIQDATTTVHPKPMVDLIHQEVAAEIVTLVPTTTNVSPKTSVQERDDSPLPSIHTSNQIASEADHSAVLIVPSNLVAPEPAKCSAECPVHVEQQPWPSPIQVKIRHRGHVFRPRPWPSFKYHSGAGCCEEACSERLGKTVVMTKSGNGSYNVQPISKGLLLPPLRKGTKAQQRPHPVQVQFAKDEIVLFCGIVRRFITRDSGCVWWPPDHLPRRSELQEWFYHTHLQTLIVTWELQPWPSWKFSLIVLPILRGLSRFIAGAATFSRLKSTDFACWEYLFLVSASCSEMISPSTHAGTNSRECTIQSALHSSFEQCERRVAWTLGFVRKTSDLRPRLMHKFQFLLPPDTPRAVQLWSELQIVEFSEHHFIIHMHISELASRFCFEKLWSTGDWSHLVLATCARANIRGQISVDHGQMYSYLLEDSRQDYRHSNHTRNATDLLESGTGIYRSGRSWDPGGLALLLLRKLTRRKIFHGGRCAMILVARCVVTSPASTLQPSTIIRAEEHSQGGRGVSALAVRFTQGSVDHKYYIGFNNDYFVDNSFGWVAIIHYYHVVQVNMAFDCHHGFELFKDHQVQWDPGGRRLGSKPNFKGGGC</sequence>
<protein>
    <submittedName>
        <fullName evidence="1">Uncharacterized protein</fullName>
    </submittedName>
</protein>
<dbReference type="EMBL" id="KD053596">
    <property type="protein sequence ID" value="EMS64673.1"/>
    <property type="molecule type" value="Genomic_DNA"/>
</dbReference>